<feature type="region of interest" description="Disordered" evidence="2">
    <location>
        <begin position="275"/>
        <end position="296"/>
    </location>
</feature>
<evidence type="ECO:0000313" key="4">
    <source>
        <dbReference type="Proteomes" id="UP000789901"/>
    </source>
</evidence>
<keyword evidence="1" id="KW-0175">Coiled coil</keyword>
<organism evidence="3 4">
    <name type="scientific">Gigaspora margarita</name>
    <dbReference type="NCBI Taxonomy" id="4874"/>
    <lineage>
        <taxon>Eukaryota</taxon>
        <taxon>Fungi</taxon>
        <taxon>Fungi incertae sedis</taxon>
        <taxon>Mucoromycota</taxon>
        <taxon>Glomeromycotina</taxon>
        <taxon>Glomeromycetes</taxon>
        <taxon>Diversisporales</taxon>
        <taxon>Gigasporaceae</taxon>
        <taxon>Gigaspora</taxon>
    </lineage>
</organism>
<evidence type="ECO:0000313" key="3">
    <source>
        <dbReference type="EMBL" id="CAG8751767.1"/>
    </source>
</evidence>
<evidence type="ECO:0000256" key="1">
    <source>
        <dbReference type="SAM" id="Coils"/>
    </source>
</evidence>
<reference evidence="3 4" key="1">
    <citation type="submission" date="2021-06" db="EMBL/GenBank/DDBJ databases">
        <authorList>
            <person name="Kallberg Y."/>
            <person name="Tangrot J."/>
            <person name="Rosling A."/>
        </authorList>
    </citation>
    <scope>NUCLEOTIDE SEQUENCE [LARGE SCALE GENOMIC DNA]</scope>
    <source>
        <strain evidence="3 4">120-4 pot B 10/14</strain>
    </source>
</reference>
<accession>A0ABN7VBB5</accession>
<dbReference type="Proteomes" id="UP000789901">
    <property type="component" value="Unassembled WGS sequence"/>
</dbReference>
<sequence length="411" mass="46199">MFETIENNEEIIKASVKLIWMATNGKVVNIIFDDPILSAKVVLNNDTSKIIILDEPEAVLLNKNNYIKIRNELVRKSSITIDEVEIDNEEDRESRLDASNVTSQEPNIESSFEISERDSTIDNERAKFSQGDDNLNELDNTLSKSNVQESLQNNCSPLDEYSNMNEEIDELIFDALATSCKKRKEVVSYKSNSTRIKSQSKINDSFKVTKEFRKSSNKNTDDTLDRVSSDLTNDSLPSINEVLGQLFVAKIVKNINEKANISQNSNDLKLGEKTSESQLNNEQKALSSKDASNVANEKEIVNVPRVQKSTTQEIDSSENVTTNLAEDDSEEISEIISNVQLFRLISYLAKKMTSNYTISNNSNNYTTSNTNLKVENADLKSRNTALEENNAELKSRNSAFEQSNVDLKLGC</sequence>
<dbReference type="EMBL" id="CAJVQB010011962">
    <property type="protein sequence ID" value="CAG8751767.1"/>
    <property type="molecule type" value="Genomic_DNA"/>
</dbReference>
<protein>
    <submittedName>
        <fullName evidence="3">31569_t:CDS:1</fullName>
    </submittedName>
</protein>
<feature type="region of interest" description="Disordered" evidence="2">
    <location>
        <begin position="88"/>
        <end position="119"/>
    </location>
</feature>
<feature type="compositionally biased region" description="Polar residues" evidence="2">
    <location>
        <begin position="97"/>
        <end position="113"/>
    </location>
</feature>
<feature type="compositionally biased region" description="Polar residues" evidence="2">
    <location>
        <begin position="276"/>
        <end position="295"/>
    </location>
</feature>
<gene>
    <name evidence="3" type="ORF">GMARGA_LOCUS16471</name>
</gene>
<evidence type="ECO:0000256" key="2">
    <source>
        <dbReference type="SAM" id="MobiDB-lite"/>
    </source>
</evidence>
<feature type="compositionally biased region" description="Basic and acidic residues" evidence="2">
    <location>
        <begin position="212"/>
        <end position="228"/>
    </location>
</feature>
<keyword evidence="4" id="KW-1185">Reference proteome</keyword>
<proteinExistence type="predicted"/>
<feature type="region of interest" description="Disordered" evidence="2">
    <location>
        <begin position="212"/>
        <end position="234"/>
    </location>
</feature>
<feature type="coiled-coil region" evidence="1">
    <location>
        <begin position="369"/>
        <end position="403"/>
    </location>
</feature>
<name>A0ABN7VBB5_GIGMA</name>
<comment type="caution">
    <text evidence="3">The sequence shown here is derived from an EMBL/GenBank/DDBJ whole genome shotgun (WGS) entry which is preliminary data.</text>
</comment>